<accession>A0A2P5E6V1</accession>
<feature type="domain" description="FAD dependent oxidoreductase" evidence="1">
    <location>
        <begin position="31"/>
        <end position="410"/>
    </location>
</feature>
<organism evidence="2 3">
    <name type="scientific">Trema orientale</name>
    <name type="common">Charcoal tree</name>
    <name type="synonym">Celtis orientalis</name>
    <dbReference type="NCBI Taxonomy" id="63057"/>
    <lineage>
        <taxon>Eukaryota</taxon>
        <taxon>Viridiplantae</taxon>
        <taxon>Streptophyta</taxon>
        <taxon>Embryophyta</taxon>
        <taxon>Tracheophyta</taxon>
        <taxon>Spermatophyta</taxon>
        <taxon>Magnoliopsida</taxon>
        <taxon>eudicotyledons</taxon>
        <taxon>Gunneridae</taxon>
        <taxon>Pentapetalae</taxon>
        <taxon>rosids</taxon>
        <taxon>fabids</taxon>
        <taxon>Rosales</taxon>
        <taxon>Cannabaceae</taxon>
        <taxon>Trema</taxon>
    </lineage>
</organism>
<dbReference type="Proteomes" id="UP000237000">
    <property type="component" value="Unassembled WGS sequence"/>
</dbReference>
<evidence type="ECO:0000259" key="1">
    <source>
        <dbReference type="Pfam" id="PF01266"/>
    </source>
</evidence>
<dbReference type="GO" id="GO:0005737">
    <property type="term" value="C:cytoplasm"/>
    <property type="evidence" value="ECO:0007669"/>
    <property type="project" value="TreeGrafter"/>
</dbReference>
<dbReference type="InterPro" id="IPR036188">
    <property type="entry name" value="FAD/NAD-bd_sf"/>
</dbReference>
<dbReference type="InParanoid" id="A0A2P5E6V1"/>
<evidence type="ECO:0000313" key="2">
    <source>
        <dbReference type="EMBL" id="PON81279.1"/>
    </source>
</evidence>
<keyword evidence="3" id="KW-1185">Reference proteome</keyword>
<proteinExistence type="predicted"/>
<dbReference type="OrthoDB" id="547145at2759"/>
<dbReference type="Pfam" id="PF01266">
    <property type="entry name" value="DAO"/>
    <property type="match status" value="1"/>
</dbReference>
<sequence length="432" mass="47233">MAQSLCSGLHSRGLLTTPSSSSSLSPPPLRYAVLGAGFAGLSVAWHLLRESAKDLNLRIDIYDEIGIGGGASGISGGLLHPYSPKAKLLWRGAECWNECLKLLSVAESAAMDSQELDSAISDFDPHFHGLIVRKRGILRPAVSMKNLLLLSDNARNCLPRCRIETLDEDAAQNIVPNLRLPLNKAFYMPQALNIHPKRYVQALYLACKNLAKELSTSSVGEKELHLHKKNVHKLVDLEGEYQAVIICLGAKADMLPELAGRIPLRTCRGVVAHLKLLDDIGEEYPELGPSILSDAWLAIQGPRSLYMGSTWEWKSRNSSPNVSTSEASQALEELLPKAYAVYPDLKNWTFAGARAGLRAMPPLTPHGSLPLLGCVDDIVGESMGCKYWLFAGLGARGLLYHSWLGKLMAQAVLACNEQLIPSELISWNKRNQ</sequence>
<dbReference type="Gene3D" id="3.50.50.60">
    <property type="entry name" value="FAD/NAD(P)-binding domain"/>
    <property type="match status" value="1"/>
</dbReference>
<dbReference type="STRING" id="63057.A0A2P5E6V1"/>
<dbReference type="FunCoup" id="A0A2P5E6V1">
    <property type="interactions" value="86"/>
</dbReference>
<gene>
    <name evidence="2" type="ORF">TorRG33x02_229110</name>
</gene>
<dbReference type="PANTHER" id="PTHR13847:SF261">
    <property type="entry name" value="FAD-DEPENDENT OXIDOREDUCTASE FAMILY PROTEIN"/>
    <property type="match status" value="1"/>
</dbReference>
<dbReference type="EMBL" id="JXTC01000220">
    <property type="protein sequence ID" value="PON81279.1"/>
    <property type="molecule type" value="Genomic_DNA"/>
</dbReference>
<comment type="caution">
    <text evidence="2">The sequence shown here is derived from an EMBL/GenBank/DDBJ whole genome shotgun (WGS) entry which is preliminary data.</text>
</comment>
<dbReference type="PANTHER" id="PTHR13847">
    <property type="entry name" value="SARCOSINE DEHYDROGENASE-RELATED"/>
    <property type="match status" value="1"/>
</dbReference>
<evidence type="ECO:0000313" key="3">
    <source>
        <dbReference type="Proteomes" id="UP000237000"/>
    </source>
</evidence>
<dbReference type="Gene3D" id="3.30.9.10">
    <property type="entry name" value="D-Amino Acid Oxidase, subunit A, domain 2"/>
    <property type="match status" value="1"/>
</dbReference>
<reference evidence="3" key="1">
    <citation type="submission" date="2016-06" db="EMBL/GenBank/DDBJ databases">
        <title>Parallel loss of symbiosis genes in relatives of nitrogen-fixing non-legume Parasponia.</title>
        <authorList>
            <person name="Van Velzen R."/>
            <person name="Holmer R."/>
            <person name="Bu F."/>
            <person name="Rutten L."/>
            <person name="Van Zeijl A."/>
            <person name="Liu W."/>
            <person name="Santuari L."/>
            <person name="Cao Q."/>
            <person name="Sharma T."/>
            <person name="Shen D."/>
            <person name="Roswanjaya Y."/>
            <person name="Wardhani T."/>
            <person name="Kalhor M.S."/>
            <person name="Jansen J."/>
            <person name="Van den Hoogen J."/>
            <person name="Gungor B."/>
            <person name="Hartog M."/>
            <person name="Hontelez J."/>
            <person name="Verver J."/>
            <person name="Yang W.-C."/>
            <person name="Schijlen E."/>
            <person name="Repin R."/>
            <person name="Schilthuizen M."/>
            <person name="Schranz E."/>
            <person name="Heidstra R."/>
            <person name="Miyata K."/>
            <person name="Fedorova E."/>
            <person name="Kohlen W."/>
            <person name="Bisseling T."/>
            <person name="Smit S."/>
            <person name="Geurts R."/>
        </authorList>
    </citation>
    <scope>NUCLEOTIDE SEQUENCE [LARGE SCALE GENOMIC DNA]</scope>
    <source>
        <strain evidence="3">cv. RG33-2</strain>
    </source>
</reference>
<dbReference type="InterPro" id="IPR006076">
    <property type="entry name" value="FAD-dep_OxRdtase"/>
</dbReference>
<protein>
    <submittedName>
        <fullName evidence="2">FAD dependent oxidoreductase</fullName>
    </submittedName>
</protein>
<name>A0A2P5E6V1_TREOI</name>
<dbReference type="SUPFAM" id="SSF51905">
    <property type="entry name" value="FAD/NAD(P)-binding domain"/>
    <property type="match status" value="1"/>
</dbReference>
<dbReference type="AlphaFoldDB" id="A0A2P5E6V1"/>